<protein>
    <submittedName>
        <fullName evidence="1">Uncharacterized protein</fullName>
    </submittedName>
</protein>
<proteinExistence type="predicted"/>
<organism evidence="1 2">
    <name type="scientific">Hyalomma asiaticum</name>
    <name type="common">Tick</name>
    <dbReference type="NCBI Taxonomy" id="266040"/>
    <lineage>
        <taxon>Eukaryota</taxon>
        <taxon>Metazoa</taxon>
        <taxon>Ecdysozoa</taxon>
        <taxon>Arthropoda</taxon>
        <taxon>Chelicerata</taxon>
        <taxon>Arachnida</taxon>
        <taxon>Acari</taxon>
        <taxon>Parasitiformes</taxon>
        <taxon>Ixodida</taxon>
        <taxon>Ixodoidea</taxon>
        <taxon>Ixodidae</taxon>
        <taxon>Hyalomminae</taxon>
        <taxon>Hyalomma</taxon>
    </lineage>
</organism>
<sequence>MTDRVVEQPTSMQTELPAERSIPALGWTYEADTGKPTENEYIEWLQVGRRRNQTSEPTRTYQERSTQLYKPTPQAPKQRSPKMPPFPTGDFKIVYRPQASLDLSQWNLTAIPHAIGRSSGLTQQDFYENVRVQMQKIENVIIASTADTERAARLKSISTIQLGGTIFNVNAHVRHSDDVYSGVIYGLLPGTSSAEIVAVLRVDPRYTVLGARMLGRSPTAVITFDEPHLPYYITYQSGDYSCTPYRKSVQYCRKCGAIGHRQDICPRPREAFCYMCGQEAVSEAHDCLPKCKICEQAYEIAGKEYKKKLRPSPPSYQVRQKKLIQAKARECPWNPSCDEFPELNNPPTASGSRPQGQPGPSSSILRSRSRSRARSRSRSRSRSVQRISYAVAAQGDSKSWHKYTSVSPVESAALKLWKTGFWTKRKFYNVIATRSKAKLTTLAEPKSTTVVKSGLEAIVDTKLEPIAIQIGNTFTTLSRIMDTHAAQINDLKSQLTNFIAHVKNNCISHADLANLPGRKKPPTQSKKASRSNSPERERINDPIDGSS</sequence>
<evidence type="ECO:0000313" key="2">
    <source>
        <dbReference type="Proteomes" id="UP000821845"/>
    </source>
</evidence>
<dbReference type="EMBL" id="CM023481">
    <property type="protein sequence ID" value="KAH6945925.1"/>
    <property type="molecule type" value="Genomic_DNA"/>
</dbReference>
<gene>
    <name evidence="1" type="ORF">HPB50_010727</name>
</gene>
<keyword evidence="2" id="KW-1185">Reference proteome</keyword>
<evidence type="ECO:0000313" key="1">
    <source>
        <dbReference type="EMBL" id="KAH6945925.1"/>
    </source>
</evidence>
<name>A0ACB7TG74_HYAAI</name>
<dbReference type="Proteomes" id="UP000821845">
    <property type="component" value="Chromosome 1"/>
</dbReference>
<reference evidence="1" key="1">
    <citation type="submission" date="2020-05" db="EMBL/GenBank/DDBJ databases">
        <title>Large-scale comparative analyses of tick genomes elucidate their genetic diversity and vector capacities.</title>
        <authorList>
            <person name="Jia N."/>
            <person name="Wang J."/>
            <person name="Shi W."/>
            <person name="Du L."/>
            <person name="Sun Y."/>
            <person name="Zhan W."/>
            <person name="Jiang J."/>
            <person name="Wang Q."/>
            <person name="Zhang B."/>
            <person name="Ji P."/>
            <person name="Sakyi L.B."/>
            <person name="Cui X."/>
            <person name="Yuan T."/>
            <person name="Jiang B."/>
            <person name="Yang W."/>
            <person name="Lam T.T.-Y."/>
            <person name="Chang Q."/>
            <person name="Ding S."/>
            <person name="Wang X."/>
            <person name="Zhu J."/>
            <person name="Ruan X."/>
            <person name="Zhao L."/>
            <person name="Wei J."/>
            <person name="Que T."/>
            <person name="Du C."/>
            <person name="Cheng J."/>
            <person name="Dai P."/>
            <person name="Han X."/>
            <person name="Huang E."/>
            <person name="Gao Y."/>
            <person name="Liu J."/>
            <person name="Shao H."/>
            <person name="Ye R."/>
            <person name="Li L."/>
            <person name="Wei W."/>
            <person name="Wang X."/>
            <person name="Wang C."/>
            <person name="Yang T."/>
            <person name="Huo Q."/>
            <person name="Li W."/>
            <person name="Guo W."/>
            <person name="Chen H."/>
            <person name="Zhou L."/>
            <person name="Ni X."/>
            <person name="Tian J."/>
            <person name="Zhou Y."/>
            <person name="Sheng Y."/>
            <person name="Liu T."/>
            <person name="Pan Y."/>
            <person name="Xia L."/>
            <person name="Li J."/>
            <person name="Zhao F."/>
            <person name="Cao W."/>
        </authorList>
    </citation>
    <scope>NUCLEOTIDE SEQUENCE</scope>
    <source>
        <strain evidence="1">Hyas-2018</strain>
    </source>
</reference>
<accession>A0ACB7TG74</accession>
<comment type="caution">
    <text evidence="1">The sequence shown here is derived from an EMBL/GenBank/DDBJ whole genome shotgun (WGS) entry which is preliminary data.</text>
</comment>